<dbReference type="EMBL" id="CM034410">
    <property type="protein sequence ID" value="KAJ0171398.1"/>
    <property type="molecule type" value="Genomic_DNA"/>
</dbReference>
<evidence type="ECO:0000313" key="1">
    <source>
        <dbReference type="EMBL" id="KAJ0171398.1"/>
    </source>
</evidence>
<sequence>MSMTNDETFRFIELYQAENCLWNTRNTNHKNKNIINDSWKRIADTMGVPVHELKKKKEKEDAFKSIWQFYDAMEVFLKDIYECKSICNSEENTQDQEQDLEIDQHDGGEGCSTTGEQISALQASSENSHPVINSKVVQKRRAKHPPELQEANKQMSAAFNTLNNILQNKKNREDKEDDDTDLFCKLLAKQLKDFPKNDKEEIMYEIHG</sequence>
<name>A0ACC1CII7_9NEOP</name>
<reference evidence="1 2" key="1">
    <citation type="journal article" date="2021" name="Front. Genet.">
        <title>Chromosome-Level Genome Assembly Reveals Significant Gene Expansion in the Toll and IMD Signaling Pathways of Dendrolimus kikuchii.</title>
        <authorList>
            <person name="Zhou J."/>
            <person name="Wu P."/>
            <person name="Xiong Z."/>
            <person name="Liu N."/>
            <person name="Zhao N."/>
            <person name="Ji M."/>
            <person name="Qiu Y."/>
            <person name="Yang B."/>
        </authorList>
    </citation>
    <scope>NUCLEOTIDE SEQUENCE [LARGE SCALE GENOMIC DNA]</scope>
    <source>
        <strain evidence="1">Ann1</strain>
    </source>
</reference>
<protein>
    <submittedName>
        <fullName evidence="1">Uncharacterized protein</fullName>
    </submittedName>
</protein>
<gene>
    <name evidence="1" type="ORF">K1T71_012948</name>
</gene>
<dbReference type="Proteomes" id="UP000824533">
    <property type="component" value="Linkage Group LG24"/>
</dbReference>
<organism evidence="1 2">
    <name type="scientific">Dendrolimus kikuchii</name>
    <dbReference type="NCBI Taxonomy" id="765133"/>
    <lineage>
        <taxon>Eukaryota</taxon>
        <taxon>Metazoa</taxon>
        <taxon>Ecdysozoa</taxon>
        <taxon>Arthropoda</taxon>
        <taxon>Hexapoda</taxon>
        <taxon>Insecta</taxon>
        <taxon>Pterygota</taxon>
        <taxon>Neoptera</taxon>
        <taxon>Endopterygota</taxon>
        <taxon>Lepidoptera</taxon>
        <taxon>Glossata</taxon>
        <taxon>Ditrysia</taxon>
        <taxon>Bombycoidea</taxon>
        <taxon>Lasiocampidae</taxon>
        <taxon>Dendrolimus</taxon>
    </lineage>
</organism>
<accession>A0ACC1CII7</accession>
<evidence type="ECO:0000313" key="2">
    <source>
        <dbReference type="Proteomes" id="UP000824533"/>
    </source>
</evidence>
<proteinExistence type="predicted"/>
<keyword evidence="2" id="KW-1185">Reference proteome</keyword>
<comment type="caution">
    <text evidence="1">The sequence shown here is derived from an EMBL/GenBank/DDBJ whole genome shotgun (WGS) entry which is preliminary data.</text>
</comment>